<reference evidence="1" key="1">
    <citation type="journal article" date="2014" name="Front. Microbiol.">
        <title>High frequency of phylogenetically diverse reductive dehalogenase-homologous genes in deep subseafloor sedimentary metagenomes.</title>
        <authorList>
            <person name="Kawai M."/>
            <person name="Futagami T."/>
            <person name="Toyoda A."/>
            <person name="Takaki Y."/>
            <person name="Nishi S."/>
            <person name="Hori S."/>
            <person name="Arai W."/>
            <person name="Tsubouchi T."/>
            <person name="Morono Y."/>
            <person name="Uchiyama I."/>
            <person name="Ito T."/>
            <person name="Fujiyama A."/>
            <person name="Inagaki F."/>
            <person name="Takami H."/>
        </authorList>
    </citation>
    <scope>NUCLEOTIDE SEQUENCE</scope>
    <source>
        <strain evidence="1">Expedition CK06-06</strain>
    </source>
</reference>
<feature type="non-terminal residue" evidence="1">
    <location>
        <position position="1"/>
    </location>
</feature>
<gene>
    <name evidence="1" type="ORF">S06H3_21545</name>
</gene>
<organism evidence="1">
    <name type="scientific">marine sediment metagenome</name>
    <dbReference type="NCBI Taxonomy" id="412755"/>
    <lineage>
        <taxon>unclassified sequences</taxon>
        <taxon>metagenomes</taxon>
        <taxon>ecological metagenomes</taxon>
    </lineage>
</organism>
<name>X1LW79_9ZZZZ</name>
<proteinExistence type="predicted"/>
<sequence length="208" mass="22653">VDLDIPGLPELIKDLKELAGSHSEYVEKAKKLGLPVLKEGEIGIPKGMAAKIPVQAEGVETNLAELIKKQEKVFVETIRYPFTGTLSVQPHVAKILAGELGKQVIAAPGAPELDIDKLKKVIDTLKEYIGVVPRDVEGKLPHLPEGTLTLIEQREAVWASAVEDSAEKAAKLTMAIEGLLRAVSAATPKFTNLEQKLDFDSQPIEYFR</sequence>
<evidence type="ECO:0000313" key="1">
    <source>
        <dbReference type="EMBL" id="GAI06680.1"/>
    </source>
</evidence>
<dbReference type="AlphaFoldDB" id="X1LW79"/>
<protein>
    <submittedName>
        <fullName evidence="1">Uncharacterized protein</fullName>
    </submittedName>
</protein>
<dbReference type="EMBL" id="BARV01011338">
    <property type="protein sequence ID" value="GAI06680.1"/>
    <property type="molecule type" value="Genomic_DNA"/>
</dbReference>
<comment type="caution">
    <text evidence="1">The sequence shown here is derived from an EMBL/GenBank/DDBJ whole genome shotgun (WGS) entry which is preliminary data.</text>
</comment>
<accession>X1LW79</accession>